<evidence type="ECO:0000256" key="1">
    <source>
        <dbReference type="SAM" id="SignalP"/>
    </source>
</evidence>
<feature type="signal peptide" evidence="1">
    <location>
        <begin position="1"/>
        <end position="29"/>
    </location>
</feature>
<reference evidence="2" key="2">
    <citation type="submission" date="2023-01" db="EMBL/GenBank/DDBJ databases">
        <title>Draft genome sequence of Sneathiella chinensis strain NBRC 103408.</title>
        <authorList>
            <person name="Sun Q."/>
            <person name="Mori K."/>
        </authorList>
    </citation>
    <scope>NUCLEOTIDE SEQUENCE</scope>
    <source>
        <strain evidence="2">NBRC 103408</strain>
    </source>
</reference>
<gene>
    <name evidence="2" type="ORF">GCM10007924_18800</name>
</gene>
<dbReference type="Proteomes" id="UP001161409">
    <property type="component" value="Unassembled WGS sequence"/>
</dbReference>
<dbReference type="EMBL" id="BSNF01000006">
    <property type="protein sequence ID" value="GLQ06659.1"/>
    <property type="molecule type" value="Genomic_DNA"/>
</dbReference>
<evidence type="ECO:0000313" key="2">
    <source>
        <dbReference type="EMBL" id="GLQ06659.1"/>
    </source>
</evidence>
<feature type="chain" id="PRO_5045951496" evidence="1">
    <location>
        <begin position="30"/>
        <end position="114"/>
    </location>
</feature>
<protein>
    <submittedName>
        <fullName evidence="2">Uncharacterized protein</fullName>
    </submittedName>
</protein>
<dbReference type="RefSeq" id="WP_169560804.1">
    <property type="nucleotide sequence ID" value="NZ_BSNF01000006.1"/>
</dbReference>
<comment type="caution">
    <text evidence="2">The sequence shown here is derived from an EMBL/GenBank/DDBJ whole genome shotgun (WGS) entry which is preliminary data.</text>
</comment>
<proteinExistence type="predicted"/>
<organism evidence="2 3">
    <name type="scientific">Sneathiella chinensis</name>
    <dbReference type="NCBI Taxonomy" id="349750"/>
    <lineage>
        <taxon>Bacteria</taxon>
        <taxon>Pseudomonadati</taxon>
        <taxon>Pseudomonadota</taxon>
        <taxon>Alphaproteobacteria</taxon>
        <taxon>Sneathiellales</taxon>
        <taxon>Sneathiellaceae</taxon>
        <taxon>Sneathiella</taxon>
    </lineage>
</organism>
<sequence>MMDRLLKEQTTLLAASFLFTALTATGAAAGGQQICQQELQQTIRSLDTGALTISKISISDVIKTHRSGNHTVGAEAWVSFNECTGNLVIRTNTSCAVRSIYTRGSCQIQGVDHY</sequence>
<reference evidence="2" key="1">
    <citation type="journal article" date="2014" name="Int. J. Syst. Evol. Microbiol.">
        <title>Complete genome of a new Firmicutes species belonging to the dominant human colonic microbiota ('Ruminococcus bicirculans') reveals two chromosomes and a selective capacity to utilize plant glucans.</title>
        <authorList>
            <consortium name="NISC Comparative Sequencing Program"/>
            <person name="Wegmann U."/>
            <person name="Louis P."/>
            <person name="Goesmann A."/>
            <person name="Henrissat B."/>
            <person name="Duncan S.H."/>
            <person name="Flint H.J."/>
        </authorList>
    </citation>
    <scope>NUCLEOTIDE SEQUENCE</scope>
    <source>
        <strain evidence="2">NBRC 103408</strain>
    </source>
</reference>
<accession>A0ABQ5U416</accession>
<keyword evidence="3" id="KW-1185">Reference proteome</keyword>
<keyword evidence="1" id="KW-0732">Signal</keyword>
<evidence type="ECO:0000313" key="3">
    <source>
        <dbReference type="Proteomes" id="UP001161409"/>
    </source>
</evidence>
<name>A0ABQ5U416_9PROT</name>